<dbReference type="EMBL" id="ML121545">
    <property type="protein sequence ID" value="RPB23675.1"/>
    <property type="molecule type" value="Genomic_DNA"/>
</dbReference>
<proteinExistence type="predicted"/>
<name>A0A3N4M039_9PEZI</name>
<sequence length="273" mass="30370">MTDHWFFSQALRIKNYILYSHSLLLEPPVSTAPPVIYQSSPNCSHTVICLLGSVSSALPLHRSNILHLHHHLPPPMVCHSFSGILQSIVYIVCATGRVLPHPTRITRPAGQVFDTSTPAIAGFMILDTTRPNPPKNGKVSFSYILRGCESMVFILVLNRVTLGAFILTPPPALVRSLLSARQPNHSCSQTTEFSTFTPEMHAPYPKCPPVDITLRWGVGEVVGRPSLAVRRTLHLQFYIISTTSITLVWLAQHPPVEGLVQNLPFFVWAKFRL</sequence>
<protein>
    <submittedName>
        <fullName evidence="1">Uncharacterized protein</fullName>
    </submittedName>
</protein>
<keyword evidence="2" id="KW-1185">Reference proteome</keyword>
<dbReference type="Proteomes" id="UP000267821">
    <property type="component" value="Unassembled WGS sequence"/>
</dbReference>
<gene>
    <name evidence="1" type="ORF">L211DRAFT_235554</name>
</gene>
<organism evidence="1 2">
    <name type="scientific">Terfezia boudieri ATCC MYA-4762</name>
    <dbReference type="NCBI Taxonomy" id="1051890"/>
    <lineage>
        <taxon>Eukaryota</taxon>
        <taxon>Fungi</taxon>
        <taxon>Dikarya</taxon>
        <taxon>Ascomycota</taxon>
        <taxon>Pezizomycotina</taxon>
        <taxon>Pezizomycetes</taxon>
        <taxon>Pezizales</taxon>
        <taxon>Pezizaceae</taxon>
        <taxon>Terfezia</taxon>
    </lineage>
</organism>
<accession>A0A3N4M039</accession>
<reference evidence="1 2" key="1">
    <citation type="journal article" date="2018" name="Nat. Ecol. Evol.">
        <title>Pezizomycetes genomes reveal the molecular basis of ectomycorrhizal truffle lifestyle.</title>
        <authorList>
            <person name="Murat C."/>
            <person name="Payen T."/>
            <person name="Noel B."/>
            <person name="Kuo A."/>
            <person name="Morin E."/>
            <person name="Chen J."/>
            <person name="Kohler A."/>
            <person name="Krizsan K."/>
            <person name="Balestrini R."/>
            <person name="Da Silva C."/>
            <person name="Montanini B."/>
            <person name="Hainaut M."/>
            <person name="Levati E."/>
            <person name="Barry K.W."/>
            <person name="Belfiori B."/>
            <person name="Cichocki N."/>
            <person name="Clum A."/>
            <person name="Dockter R.B."/>
            <person name="Fauchery L."/>
            <person name="Guy J."/>
            <person name="Iotti M."/>
            <person name="Le Tacon F."/>
            <person name="Lindquist E.A."/>
            <person name="Lipzen A."/>
            <person name="Malagnac F."/>
            <person name="Mello A."/>
            <person name="Molinier V."/>
            <person name="Miyauchi S."/>
            <person name="Poulain J."/>
            <person name="Riccioni C."/>
            <person name="Rubini A."/>
            <person name="Sitrit Y."/>
            <person name="Splivallo R."/>
            <person name="Traeger S."/>
            <person name="Wang M."/>
            <person name="Zifcakova L."/>
            <person name="Wipf D."/>
            <person name="Zambonelli A."/>
            <person name="Paolocci F."/>
            <person name="Nowrousian M."/>
            <person name="Ottonello S."/>
            <person name="Baldrian P."/>
            <person name="Spatafora J.W."/>
            <person name="Henrissat B."/>
            <person name="Nagy L.G."/>
            <person name="Aury J.M."/>
            <person name="Wincker P."/>
            <person name="Grigoriev I.V."/>
            <person name="Bonfante P."/>
            <person name="Martin F.M."/>
        </authorList>
    </citation>
    <scope>NUCLEOTIDE SEQUENCE [LARGE SCALE GENOMIC DNA]</scope>
    <source>
        <strain evidence="1 2">ATCC MYA-4762</strain>
    </source>
</reference>
<dbReference type="InParanoid" id="A0A3N4M039"/>
<evidence type="ECO:0000313" key="1">
    <source>
        <dbReference type="EMBL" id="RPB23675.1"/>
    </source>
</evidence>
<dbReference type="AlphaFoldDB" id="A0A3N4M039"/>
<evidence type="ECO:0000313" key="2">
    <source>
        <dbReference type="Proteomes" id="UP000267821"/>
    </source>
</evidence>